<dbReference type="GO" id="GO:0005930">
    <property type="term" value="C:axoneme"/>
    <property type="evidence" value="ECO:0007669"/>
    <property type="project" value="UniProtKB-SubCell"/>
</dbReference>
<accession>I0Z2N7</accession>
<keyword evidence="3" id="KW-0677">Repeat</keyword>
<organism evidence="4 5">
    <name type="scientific">Coccomyxa subellipsoidea (strain C-169)</name>
    <name type="common">Green microalga</name>
    <dbReference type="NCBI Taxonomy" id="574566"/>
    <lineage>
        <taxon>Eukaryota</taxon>
        <taxon>Viridiplantae</taxon>
        <taxon>Chlorophyta</taxon>
        <taxon>core chlorophytes</taxon>
        <taxon>Trebouxiophyceae</taxon>
        <taxon>Trebouxiophyceae incertae sedis</taxon>
        <taxon>Coccomyxaceae</taxon>
        <taxon>Coccomyxa</taxon>
        <taxon>Coccomyxa subellipsoidea</taxon>
    </lineage>
</organism>
<evidence type="ECO:0000313" key="5">
    <source>
        <dbReference type="Proteomes" id="UP000007264"/>
    </source>
</evidence>
<sequence length="175" mass="19956">MQGVSKDWNVPEGFRALQHLVIYSSDLRQVPDSFGALTALTRLELSNCKVAKISPSISKLTRLRELNLKGNHLYPEVPQELSKLTWLHLLQLRGNRARKTKAVKGLKAGNGDVLLPKMAITDSGLRWLLKCPDMQQVLIDVTKEERDKLRKLRQELRSAFHGRPVLCLKLTWQNI</sequence>
<dbReference type="OrthoDB" id="512499at2759"/>
<dbReference type="InterPro" id="IPR050216">
    <property type="entry name" value="LRR_domain-containing"/>
</dbReference>
<dbReference type="InterPro" id="IPR032675">
    <property type="entry name" value="LRR_dom_sf"/>
</dbReference>
<dbReference type="PANTHER" id="PTHR48051">
    <property type="match status" value="1"/>
</dbReference>
<evidence type="ECO:0000313" key="4">
    <source>
        <dbReference type="EMBL" id="EIE24906.1"/>
    </source>
</evidence>
<protein>
    <recommendedName>
        <fullName evidence="6">L domain-like protein</fullName>
    </recommendedName>
</protein>
<evidence type="ECO:0008006" key="6">
    <source>
        <dbReference type="Google" id="ProtNLM"/>
    </source>
</evidence>
<dbReference type="SUPFAM" id="SSF52058">
    <property type="entry name" value="L domain-like"/>
    <property type="match status" value="1"/>
</dbReference>
<comment type="subcellular location">
    <subcellularLocation>
        <location evidence="1">Cytoplasm</location>
        <location evidence="1">Cytoskeleton</location>
        <location evidence="1">Cilium axoneme</location>
    </subcellularLocation>
</comment>
<dbReference type="GeneID" id="17042907"/>
<comment type="caution">
    <text evidence="4">The sequence shown here is derived from an EMBL/GenBank/DDBJ whole genome shotgun (WGS) entry which is preliminary data.</text>
</comment>
<dbReference type="EMBL" id="AGSI01000005">
    <property type="protein sequence ID" value="EIE24906.1"/>
    <property type="molecule type" value="Genomic_DNA"/>
</dbReference>
<dbReference type="STRING" id="574566.I0Z2N7"/>
<keyword evidence="5" id="KW-1185">Reference proteome</keyword>
<dbReference type="Proteomes" id="UP000007264">
    <property type="component" value="Unassembled WGS sequence"/>
</dbReference>
<dbReference type="Pfam" id="PF12799">
    <property type="entry name" value="LRR_4"/>
    <property type="match status" value="1"/>
</dbReference>
<dbReference type="InterPro" id="IPR025875">
    <property type="entry name" value="Leu-rich_rpt_4"/>
</dbReference>
<dbReference type="AlphaFoldDB" id="I0Z2N7"/>
<evidence type="ECO:0000256" key="1">
    <source>
        <dbReference type="ARBA" id="ARBA00004430"/>
    </source>
</evidence>
<dbReference type="RefSeq" id="XP_005649450.1">
    <property type="nucleotide sequence ID" value="XM_005649393.1"/>
</dbReference>
<dbReference type="KEGG" id="csl:COCSUDRAFT_62316"/>
<evidence type="ECO:0000256" key="2">
    <source>
        <dbReference type="ARBA" id="ARBA00022614"/>
    </source>
</evidence>
<reference evidence="4 5" key="1">
    <citation type="journal article" date="2012" name="Genome Biol.">
        <title>The genome of the polar eukaryotic microalga coccomyxa subellipsoidea reveals traits of cold adaptation.</title>
        <authorList>
            <person name="Blanc G."/>
            <person name="Agarkova I."/>
            <person name="Grimwood J."/>
            <person name="Kuo A."/>
            <person name="Brueggeman A."/>
            <person name="Dunigan D."/>
            <person name="Gurnon J."/>
            <person name="Ladunga I."/>
            <person name="Lindquist E."/>
            <person name="Lucas S."/>
            <person name="Pangilinan J."/>
            <person name="Proschold T."/>
            <person name="Salamov A."/>
            <person name="Schmutz J."/>
            <person name="Weeks D."/>
            <person name="Yamada T."/>
            <person name="Claverie J.M."/>
            <person name="Grigoriev I."/>
            <person name="Van Etten J."/>
            <person name="Lomsadze A."/>
            <person name="Borodovsky M."/>
        </authorList>
    </citation>
    <scope>NUCLEOTIDE SEQUENCE [LARGE SCALE GENOMIC DNA]</scope>
    <source>
        <strain evidence="4 5">C-169</strain>
    </source>
</reference>
<proteinExistence type="predicted"/>
<dbReference type="PANTHER" id="PTHR48051:SF54">
    <property type="entry name" value="LEUCINE-RICH REPEAT-CONTAINING PROTEIN"/>
    <property type="match status" value="1"/>
</dbReference>
<gene>
    <name evidence="4" type="ORF">COCSUDRAFT_62316</name>
</gene>
<evidence type="ECO:0000256" key="3">
    <source>
        <dbReference type="ARBA" id="ARBA00022737"/>
    </source>
</evidence>
<keyword evidence="2" id="KW-0433">Leucine-rich repeat</keyword>
<dbReference type="Gene3D" id="3.80.10.10">
    <property type="entry name" value="Ribonuclease Inhibitor"/>
    <property type="match status" value="1"/>
</dbReference>
<name>I0Z2N7_COCSC</name>